<evidence type="ECO:0000256" key="10">
    <source>
        <dbReference type="ARBA" id="ARBA00023237"/>
    </source>
</evidence>
<dbReference type="Proteomes" id="UP001169764">
    <property type="component" value="Unassembled WGS sequence"/>
</dbReference>
<dbReference type="RefSeq" id="WP_303541759.1">
    <property type="nucleotide sequence ID" value="NZ_JAUOTP010000003.1"/>
</dbReference>
<dbReference type="EMBL" id="JAUOTP010000003">
    <property type="protein sequence ID" value="MDO6414527.1"/>
    <property type="molecule type" value="Genomic_DNA"/>
</dbReference>
<dbReference type="Pfam" id="PF00593">
    <property type="entry name" value="TonB_dep_Rec_b-barrel"/>
    <property type="match status" value="1"/>
</dbReference>
<dbReference type="SUPFAM" id="SSF56935">
    <property type="entry name" value="Porins"/>
    <property type="match status" value="1"/>
</dbReference>
<feature type="chain" id="PRO_5045998744" evidence="13">
    <location>
        <begin position="26"/>
        <end position="816"/>
    </location>
</feature>
<comment type="similarity">
    <text evidence="11 12">Belongs to the TonB-dependent receptor family.</text>
</comment>
<protein>
    <submittedName>
        <fullName evidence="16">TonB-dependent receptor</fullName>
    </submittedName>
</protein>
<keyword evidence="13" id="KW-0732">Signal</keyword>
<dbReference type="PANTHER" id="PTHR32552">
    <property type="entry name" value="FERRICHROME IRON RECEPTOR-RELATED"/>
    <property type="match status" value="1"/>
</dbReference>
<evidence type="ECO:0000313" key="16">
    <source>
        <dbReference type="EMBL" id="MDO6414527.1"/>
    </source>
</evidence>
<sequence length="816" mass="86659">MQRTNLRSLLLGVSIGAIAAAPAFAQASAPLEPEALADIVVTAQKREQSVQDVPIAVTALTGTALATNRVTTINDISGLAPGVTVRPSAGGVGVPSFTIRGAVSYGVVPGSDKQVSIYLDGVYISSPRGSIFDLPDVTRIEMLRGPQGTLFGRNATAGAMSVTTRDPTGQFGVKTKLTVGNYDQNRIQVGVDLPQVGPFSGYASFVHYYKRGEVRNLGAGQVWDRRNSPDGKLQTSPKWLGTRNSDSYFAALKFEPSDTFSTVYKFDYSKSKNTPEASAFVGYDPTFPLIGNLIGSLISSQPTPFPIASDGRRPDAVFNSWSTVVDQKVQGHSLTSNLRASDSLTFKNIAAYRKSSIFATAPIDGLAALTFTPQTVVPYATFAAFSSVPGLATASPAVQAATIGAFARGLASSVGQPFVILGSSSYGTSSQYSDELQANFESDFVTLTAGALWFHGKDRAGTQQGLGGTTTFAIVPNGVLPIASQGISYNKATSLAAYTQAEFHVLSTVDLVGGIRVTHDKKSGSFIYGLPTALTAIDFTYKKTKPSYLVGVNYKPSRDLLVYAKFSTAFVSGGKVGTIEFDPETVASYEGGIKADLFDRRIRTNLAVFHAKYKNVQSAASGSSFSPGTFPNQDVLTTFIIPQGGPVTAKGFEFEGTGLIAHGLTAGGSLGYTKTTFKDVAPVLLASGAGEFVPTLRPKWTGTVWGQFESRPIFDDARAIIRVDGNWRSKMALDPNQHRPASYLDAARVSPAHWIVNGRAGISDIKIAGAKVEVSVWARNMFDNKSSTYAIIPNGFLANVNFEPARTFGLDLGLSF</sequence>
<evidence type="ECO:0000256" key="12">
    <source>
        <dbReference type="RuleBase" id="RU003357"/>
    </source>
</evidence>
<evidence type="ECO:0000256" key="3">
    <source>
        <dbReference type="ARBA" id="ARBA00022452"/>
    </source>
</evidence>
<keyword evidence="7" id="KW-0406">Ion transport</keyword>
<dbReference type="PANTHER" id="PTHR32552:SF81">
    <property type="entry name" value="TONB-DEPENDENT OUTER MEMBRANE RECEPTOR"/>
    <property type="match status" value="1"/>
</dbReference>
<dbReference type="InterPro" id="IPR000531">
    <property type="entry name" value="Beta-barrel_TonB"/>
</dbReference>
<evidence type="ECO:0000256" key="13">
    <source>
        <dbReference type="SAM" id="SignalP"/>
    </source>
</evidence>
<evidence type="ECO:0000259" key="15">
    <source>
        <dbReference type="Pfam" id="PF07715"/>
    </source>
</evidence>
<keyword evidence="16" id="KW-0675">Receptor</keyword>
<evidence type="ECO:0000256" key="6">
    <source>
        <dbReference type="ARBA" id="ARBA00023004"/>
    </source>
</evidence>
<dbReference type="InterPro" id="IPR039426">
    <property type="entry name" value="TonB-dep_rcpt-like"/>
</dbReference>
<keyword evidence="5 11" id="KW-0812">Transmembrane</keyword>
<evidence type="ECO:0000313" key="17">
    <source>
        <dbReference type="Proteomes" id="UP001169764"/>
    </source>
</evidence>
<evidence type="ECO:0000256" key="11">
    <source>
        <dbReference type="PROSITE-ProRule" id="PRU01360"/>
    </source>
</evidence>
<evidence type="ECO:0000256" key="9">
    <source>
        <dbReference type="ARBA" id="ARBA00023136"/>
    </source>
</evidence>
<dbReference type="PROSITE" id="PS52016">
    <property type="entry name" value="TONB_DEPENDENT_REC_3"/>
    <property type="match status" value="1"/>
</dbReference>
<accession>A0ABT8Y881</accession>
<keyword evidence="2 11" id="KW-0813">Transport</keyword>
<comment type="caution">
    <text evidence="16">The sequence shown here is derived from an EMBL/GenBank/DDBJ whole genome shotgun (WGS) entry which is preliminary data.</text>
</comment>
<feature type="signal peptide" evidence="13">
    <location>
        <begin position="1"/>
        <end position="25"/>
    </location>
</feature>
<dbReference type="Gene3D" id="2.40.170.20">
    <property type="entry name" value="TonB-dependent receptor, beta-barrel domain"/>
    <property type="match status" value="1"/>
</dbReference>
<keyword evidence="4" id="KW-0410">Iron transport</keyword>
<evidence type="ECO:0000256" key="4">
    <source>
        <dbReference type="ARBA" id="ARBA00022496"/>
    </source>
</evidence>
<gene>
    <name evidence="16" type="ORF">Q4F19_09060</name>
</gene>
<proteinExistence type="inferred from homology"/>
<comment type="subcellular location">
    <subcellularLocation>
        <location evidence="1 11">Cell outer membrane</location>
        <topology evidence="1 11">Multi-pass membrane protein</topology>
    </subcellularLocation>
</comment>
<keyword evidence="10 11" id="KW-0998">Cell outer membrane</keyword>
<keyword evidence="3 11" id="KW-1134">Transmembrane beta strand</keyword>
<keyword evidence="6" id="KW-0408">Iron</keyword>
<dbReference type="InterPro" id="IPR036942">
    <property type="entry name" value="Beta-barrel_TonB_sf"/>
</dbReference>
<reference evidence="16" key="1">
    <citation type="submission" date="2023-07" db="EMBL/GenBank/DDBJ databases">
        <authorList>
            <person name="Kim M."/>
        </authorList>
    </citation>
    <scope>NUCLEOTIDE SEQUENCE</scope>
    <source>
        <strain evidence="16">BIUV-7</strain>
    </source>
</reference>
<evidence type="ECO:0000256" key="1">
    <source>
        <dbReference type="ARBA" id="ARBA00004571"/>
    </source>
</evidence>
<feature type="domain" description="TonB-dependent receptor-like beta-barrel" evidence="14">
    <location>
        <begin position="322"/>
        <end position="780"/>
    </location>
</feature>
<dbReference type="InterPro" id="IPR012910">
    <property type="entry name" value="Plug_dom"/>
</dbReference>
<name>A0ABT8Y881_9SPHN</name>
<evidence type="ECO:0000256" key="2">
    <source>
        <dbReference type="ARBA" id="ARBA00022448"/>
    </source>
</evidence>
<feature type="domain" description="TonB-dependent receptor plug" evidence="15">
    <location>
        <begin position="50"/>
        <end position="159"/>
    </location>
</feature>
<evidence type="ECO:0000256" key="7">
    <source>
        <dbReference type="ARBA" id="ARBA00023065"/>
    </source>
</evidence>
<dbReference type="Pfam" id="PF07715">
    <property type="entry name" value="Plug"/>
    <property type="match status" value="1"/>
</dbReference>
<evidence type="ECO:0000259" key="14">
    <source>
        <dbReference type="Pfam" id="PF00593"/>
    </source>
</evidence>
<evidence type="ECO:0000256" key="5">
    <source>
        <dbReference type="ARBA" id="ARBA00022692"/>
    </source>
</evidence>
<keyword evidence="8 12" id="KW-0798">TonB box</keyword>
<keyword evidence="17" id="KW-1185">Reference proteome</keyword>
<keyword evidence="9 11" id="KW-0472">Membrane</keyword>
<organism evidence="16 17">
    <name type="scientific">Sphingomonas natans</name>
    <dbReference type="NCBI Taxonomy" id="3063330"/>
    <lineage>
        <taxon>Bacteria</taxon>
        <taxon>Pseudomonadati</taxon>
        <taxon>Pseudomonadota</taxon>
        <taxon>Alphaproteobacteria</taxon>
        <taxon>Sphingomonadales</taxon>
        <taxon>Sphingomonadaceae</taxon>
        <taxon>Sphingomonas</taxon>
    </lineage>
</organism>
<evidence type="ECO:0000256" key="8">
    <source>
        <dbReference type="ARBA" id="ARBA00023077"/>
    </source>
</evidence>